<dbReference type="InterPro" id="IPR027417">
    <property type="entry name" value="P-loop_NTPase"/>
</dbReference>
<dbReference type="InterPro" id="IPR001054">
    <property type="entry name" value="A/G_cyclase"/>
</dbReference>
<dbReference type="GO" id="GO:0009190">
    <property type="term" value="P:cyclic nucleotide biosynthetic process"/>
    <property type="evidence" value="ECO:0007669"/>
    <property type="project" value="InterPro"/>
</dbReference>
<dbReference type="GO" id="GO:0005524">
    <property type="term" value="F:ATP binding"/>
    <property type="evidence" value="ECO:0007669"/>
    <property type="project" value="UniProtKB-KW"/>
</dbReference>
<keyword evidence="2" id="KW-0067">ATP-binding</keyword>
<dbReference type="SUPFAM" id="SSF55073">
    <property type="entry name" value="Nucleotide cyclase"/>
    <property type="match status" value="1"/>
</dbReference>
<dbReference type="Pfam" id="PF13191">
    <property type="entry name" value="AAA_16"/>
    <property type="match status" value="1"/>
</dbReference>
<keyword evidence="1" id="KW-0547">Nucleotide-binding</keyword>
<dbReference type="Proteomes" id="UP001301140">
    <property type="component" value="Unassembled WGS sequence"/>
</dbReference>
<evidence type="ECO:0000313" key="4">
    <source>
        <dbReference type="EMBL" id="MDF1587356.1"/>
    </source>
</evidence>
<dbReference type="Gene3D" id="3.40.50.300">
    <property type="entry name" value="P-loop containing nucleotide triphosphate hydrolases"/>
    <property type="match status" value="1"/>
</dbReference>
<dbReference type="CDD" id="cd07302">
    <property type="entry name" value="CHD"/>
    <property type="match status" value="1"/>
</dbReference>
<dbReference type="GO" id="GO:0004016">
    <property type="term" value="F:adenylate cyclase activity"/>
    <property type="evidence" value="ECO:0007669"/>
    <property type="project" value="UniProtKB-ARBA"/>
</dbReference>
<evidence type="ECO:0000259" key="3">
    <source>
        <dbReference type="PROSITE" id="PS50125"/>
    </source>
</evidence>
<keyword evidence="5" id="KW-1185">Reference proteome</keyword>
<comment type="caution">
    <text evidence="4">The sequence shown here is derived from an EMBL/GenBank/DDBJ whole genome shotgun (WGS) entry which is preliminary data.</text>
</comment>
<organism evidence="4 5">
    <name type="scientific">Marinimicrococcus flavescens</name>
    <dbReference type="NCBI Taxonomy" id="3031815"/>
    <lineage>
        <taxon>Bacteria</taxon>
        <taxon>Pseudomonadati</taxon>
        <taxon>Pseudomonadota</taxon>
        <taxon>Alphaproteobacteria</taxon>
        <taxon>Geminicoccales</taxon>
        <taxon>Geminicoccaceae</taxon>
        <taxon>Marinimicrococcus</taxon>
    </lineage>
</organism>
<dbReference type="Gene3D" id="3.30.70.1230">
    <property type="entry name" value="Nucleotide cyclase"/>
    <property type="match status" value="1"/>
</dbReference>
<dbReference type="PROSITE" id="PS50125">
    <property type="entry name" value="GUANYLATE_CYCLASE_2"/>
    <property type="match status" value="1"/>
</dbReference>
<sequence>MLFADLVGSTVLASKLDPEELGKLLCAYQDAVAGAAARYEGHVAKLMGDGVLVYFGWPRAHEDGPERAVRAGLSIVATVARLTAPAGGPLAVPIGIATGPVVVGDIIGQGAAREETVVGEHANLAARLQQEAAAGTVVIADGTRRLLGQVFALCDLGALPLKGFAQPVPAFGVVGERRAGSRFEAHRPGAPAPMRGREQELALVLARWRQARAGEGQAVLLLGEAGIGKSRLVRATLDALDGEEHVALRYQCSPHHTGSALWPVIRQLGAAAGRSAGEAGPARAAGSRRCCAEQAEISLRR</sequence>
<dbReference type="Pfam" id="PF00211">
    <property type="entry name" value="Guanylate_cyc"/>
    <property type="match status" value="1"/>
</dbReference>
<dbReference type="InterPro" id="IPR029787">
    <property type="entry name" value="Nucleotide_cyclase"/>
</dbReference>
<proteinExistence type="predicted"/>
<dbReference type="SMART" id="SM00044">
    <property type="entry name" value="CYCc"/>
    <property type="match status" value="1"/>
</dbReference>
<evidence type="ECO:0000313" key="5">
    <source>
        <dbReference type="Proteomes" id="UP001301140"/>
    </source>
</evidence>
<protein>
    <submittedName>
        <fullName evidence="4">Adenylate/guanylate cyclase domain-containing protein</fullName>
    </submittedName>
</protein>
<dbReference type="GO" id="GO:0035556">
    <property type="term" value="P:intracellular signal transduction"/>
    <property type="evidence" value="ECO:0007669"/>
    <property type="project" value="InterPro"/>
</dbReference>
<dbReference type="AlphaFoldDB" id="A0AAP3XSQ8"/>
<dbReference type="InterPro" id="IPR041664">
    <property type="entry name" value="AAA_16"/>
</dbReference>
<dbReference type="SUPFAM" id="SSF52540">
    <property type="entry name" value="P-loop containing nucleoside triphosphate hydrolases"/>
    <property type="match status" value="1"/>
</dbReference>
<accession>A0AAP3XSQ8</accession>
<evidence type="ECO:0000256" key="2">
    <source>
        <dbReference type="ARBA" id="ARBA00022840"/>
    </source>
</evidence>
<evidence type="ECO:0000256" key="1">
    <source>
        <dbReference type="ARBA" id="ARBA00022741"/>
    </source>
</evidence>
<reference evidence="4 5" key="1">
    <citation type="submission" date="2023-03" db="EMBL/GenBank/DDBJ databases">
        <title>YIM 152171 draft genome.</title>
        <authorList>
            <person name="Yang Z."/>
        </authorList>
    </citation>
    <scope>NUCLEOTIDE SEQUENCE [LARGE SCALE GENOMIC DNA]</scope>
    <source>
        <strain evidence="4 5">YIM 152171</strain>
    </source>
</reference>
<dbReference type="PANTHER" id="PTHR16305:SF28">
    <property type="entry name" value="GUANYLATE CYCLASE DOMAIN-CONTAINING PROTEIN"/>
    <property type="match status" value="1"/>
</dbReference>
<dbReference type="RefSeq" id="WP_327789774.1">
    <property type="nucleotide sequence ID" value="NZ_JARGEQ010000126.1"/>
</dbReference>
<dbReference type="PANTHER" id="PTHR16305">
    <property type="entry name" value="TESTICULAR SOLUBLE ADENYLYL CYCLASE"/>
    <property type="match status" value="1"/>
</dbReference>
<dbReference type="GO" id="GO:0005737">
    <property type="term" value="C:cytoplasm"/>
    <property type="evidence" value="ECO:0007669"/>
    <property type="project" value="TreeGrafter"/>
</dbReference>
<gene>
    <name evidence="4" type="ORF">PZ740_13295</name>
</gene>
<name>A0AAP3XSQ8_9PROT</name>
<dbReference type="EMBL" id="JARGEQ010000126">
    <property type="protein sequence ID" value="MDF1587356.1"/>
    <property type="molecule type" value="Genomic_DNA"/>
</dbReference>
<feature type="domain" description="Guanylate cyclase" evidence="3">
    <location>
        <begin position="1"/>
        <end position="129"/>
    </location>
</feature>